<sequence length="240" mass="27759">MFSMKKDLQLEQFSGPLDLLLSLISENQLDISQIAISKVTEQYLDYLSQLDESKAEELADFLVVASKLLLMKARKLMPQFALAEEEGPSLEDQLRLYKLFVDASRKINSLWDQPQRGFFRVEPPRKAEGFVWPENVDPQAMKETFLHLLSRLKPPKDLPQAYIDKAISMKEKIDTIRNLLKKRKKAYFFDVLDQAQNKTEIIVSFLAILELVKQRTVFLSQDSTFGDIAMEAVRDEKELI</sequence>
<dbReference type="Gene3D" id="1.10.10.580">
    <property type="entry name" value="Structural maintenance of chromosome 1. Chain E"/>
    <property type="match status" value="1"/>
</dbReference>
<evidence type="ECO:0000313" key="2">
    <source>
        <dbReference type="EMBL" id="PIR03634.1"/>
    </source>
</evidence>
<dbReference type="Gene3D" id="6.10.250.2410">
    <property type="match status" value="1"/>
</dbReference>
<name>A0A2H0N402_9BACT</name>
<organism evidence="2 3">
    <name type="scientific">Candidatus Magasanikbacteria bacterium CG11_big_fil_rev_8_21_14_0_20_39_34</name>
    <dbReference type="NCBI Taxonomy" id="1974653"/>
    <lineage>
        <taxon>Bacteria</taxon>
        <taxon>Candidatus Magasanikiibacteriota</taxon>
    </lineage>
</organism>
<dbReference type="Proteomes" id="UP000229600">
    <property type="component" value="Unassembled WGS sequence"/>
</dbReference>
<proteinExistence type="predicted"/>
<dbReference type="EMBL" id="PCWN01000011">
    <property type="protein sequence ID" value="PIR03634.1"/>
    <property type="molecule type" value="Genomic_DNA"/>
</dbReference>
<protein>
    <recommendedName>
        <fullName evidence="1">Segregation and condensation protein A</fullName>
    </recommendedName>
</protein>
<reference evidence="2 3" key="1">
    <citation type="submission" date="2017-09" db="EMBL/GenBank/DDBJ databases">
        <title>Depth-based differentiation of microbial function through sediment-hosted aquifers and enrichment of novel symbionts in the deep terrestrial subsurface.</title>
        <authorList>
            <person name="Probst A.J."/>
            <person name="Ladd B."/>
            <person name="Jarett J.K."/>
            <person name="Geller-Mcgrath D.E."/>
            <person name="Sieber C.M."/>
            <person name="Emerson J.B."/>
            <person name="Anantharaman K."/>
            <person name="Thomas B.C."/>
            <person name="Malmstrom R."/>
            <person name="Stieglmeier M."/>
            <person name="Klingl A."/>
            <person name="Woyke T."/>
            <person name="Ryan C.M."/>
            <person name="Banfield J.F."/>
        </authorList>
    </citation>
    <scope>NUCLEOTIDE SEQUENCE [LARGE SCALE GENOMIC DNA]</scope>
    <source>
        <strain evidence="2">CG11_big_fil_rev_8_21_14_0_20_39_34</strain>
    </source>
</reference>
<gene>
    <name evidence="2" type="ORF">COV59_05605</name>
</gene>
<evidence type="ECO:0000256" key="1">
    <source>
        <dbReference type="ARBA" id="ARBA00044777"/>
    </source>
</evidence>
<dbReference type="Pfam" id="PF02616">
    <property type="entry name" value="SMC_ScpA"/>
    <property type="match status" value="2"/>
</dbReference>
<dbReference type="PANTHER" id="PTHR33969">
    <property type="entry name" value="SEGREGATION AND CONDENSATION PROTEIN A"/>
    <property type="match status" value="1"/>
</dbReference>
<evidence type="ECO:0000313" key="3">
    <source>
        <dbReference type="Proteomes" id="UP000229600"/>
    </source>
</evidence>
<dbReference type="PANTHER" id="PTHR33969:SF2">
    <property type="entry name" value="SEGREGATION AND CONDENSATION PROTEIN A"/>
    <property type="match status" value="1"/>
</dbReference>
<dbReference type="InterPro" id="IPR003768">
    <property type="entry name" value="ScpA"/>
</dbReference>
<comment type="caution">
    <text evidence="2">The sequence shown here is derived from an EMBL/GenBank/DDBJ whole genome shotgun (WGS) entry which is preliminary data.</text>
</comment>
<dbReference type="AlphaFoldDB" id="A0A2H0N402"/>
<accession>A0A2H0N402</accession>
<dbReference type="InterPro" id="IPR023093">
    <property type="entry name" value="ScpA-like_C"/>
</dbReference>